<comment type="caution">
    <text evidence="2">The sequence shown here is derived from an EMBL/GenBank/DDBJ whole genome shotgun (WGS) entry which is preliminary data.</text>
</comment>
<feature type="compositionally biased region" description="Polar residues" evidence="1">
    <location>
        <begin position="56"/>
        <end position="75"/>
    </location>
</feature>
<reference evidence="2" key="1">
    <citation type="submission" date="2019-08" db="EMBL/GenBank/DDBJ databases">
        <authorList>
            <person name="Kucharzyk K."/>
            <person name="Murdoch R.W."/>
            <person name="Higgins S."/>
            <person name="Loffler F."/>
        </authorList>
    </citation>
    <scope>NUCLEOTIDE SEQUENCE</scope>
</reference>
<protein>
    <submittedName>
        <fullName evidence="2">Uncharacterized protein</fullName>
    </submittedName>
</protein>
<feature type="compositionally biased region" description="Polar residues" evidence="1">
    <location>
        <begin position="110"/>
        <end position="119"/>
    </location>
</feature>
<name>A0A644ZKC0_9ZZZZ</name>
<gene>
    <name evidence="2" type="ORF">SDC9_84833</name>
</gene>
<organism evidence="2">
    <name type="scientific">bioreactor metagenome</name>
    <dbReference type="NCBI Taxonomy" id="1076179"/>
    <lineage>
        <taxon>unclassified sequences</taxon>
        <taxon>metagenomes</taxon>
        <taxon>ecological metagenomes</taxon>
    </lineage>
</organism>
<evidence type="ECO:0000313" key="2">
    <source>
        <dbReference type="EMBL" id="MPM38204.1"/>
    </source>
</evidence>
<evidence type="ECO:0000256" key="1">
    <source>
        <dbReference type="SAM" id="MobiDB-lite"/>
    </source>
</evidence>
<accession>A0A644ZKC0</accession>
<proteinExistence type="predicted"/>
<dbReference type="AlphaFoldDB" id="A0A644ZKC0"/>
<feature type="region of interest" description="Disordered" evidence="1">
    <location>
        <begin position="106"/>
        <end position="125"/>
    </location>
</feature>
<dbReference type="EMBL" id="VSSQ01008206">
    <property type="protein sequence ID" value="MPM38204.1"/>
    <property type="molecule type" value="Genomic_DNA"/>
</dbReference>
<sequence>MFFDKYFDMDFTEKKPSNYSYNVTAEPKEPDIQPNGSITATLDFMRGEKDPKKPLQSHSKSNETIYSDTESNTKPVDTVHAEPRDLPATAFDDTDTSITIEDTENADIQADSQRPSSNFAKARIF</sequence>
<feature type="region of interest" description="Disordered" evidence="1">
    <location>
        <begin position="45"/>
        <end position="96"/>
    </location>
</feature>